<dbReference type="eggNOG" id="ENOG5033KGW">
    <property type="taxonomic scope" value="Bacteria"/>
</dbReference>
<dbReference type="HOGENOM" id="CLU_145403_0_0_4"/>
<feature type="region of interest" description="Disordered" evidence="1">
    <location>
        <begin position="128"/>
        <end position="151"/>
    </location>
</feature>
<dbReference type="Proteomes" id="UP000002429">
    <property type="component" value="Plasmid megaplasmid"/>
</dbReference>
<dbReference type="EMBL" id="CP000353">
    <property type="protein sequence ID" value="ABF12611.1"/>
    <property type="molecule type" value="Genomic_DNA"/>
</dbReference>
<proteinExistence type="predicted"/>
<organism evidence="2 3">
    <name type="scientific">Cupriavidus metallidurans (strain ATCC 43123 / DSM 2839 / NBRC 102507 / CH34)</name>
    <name type="common">Ralstonia metallidurans</name>
    <dbReference type="NCBI Taxonomy" id="266264"/>
    <lineage>
        <taxon>Bacteria</taxon>
        <taxon>Pseudomonadati</taxon>
        <taxon>Pseudomonadota</taxon>
        <taxon>Betaproteobacteria</taxon>
        <taxon>Burkholderiales</taxon>
        <taxon>Burkholderiaceae</taxon>
        <taxon>Cupriavidus</taxon>
    </lineage>
</organism>
<feature type="compositionally biased region" description="Basic and acidic residues" evidence="1">
    <location>
        <begin position="23"/>
        <end position="47"/>
    </location>
</feature>
<gene>
    <name evidence="2" type="ordered locus">Rmet_5752</name>
</gene>
<evidence type="ECO:0000256" key="1">
    <source>
        <dbReference type="SAM" id="MobiDB-lite"/>
    </source>
</evidence>
<evidence type="ECO:0000313" key="2">
    <source>
        <dbReference type="EMBL" id="ABF12611.1"/>
    </source>
</evidence>
<keyword evidence="2" id="KW-0614">Plasmid</keyword>
<sequence>MNPLSGVWPTKRAEGRGRRKQAVRKDSIMGEAKRRGTPEERAQQARARVDALRPAQLVCGACKTAFTNFDAIPAPGLHGIDAVFGGQCPNCGNDVVVFKGESKAVAEAMLAYERMMGESAKLGYQSADGRHVPFDADAPQASDASDESTKH</sequence>
<feature type="region of interest" description="Disordered" evidence="1">
    <location>
        <begin position="1"/>
        <end position="47"/>
    </location>
</feature>
<keyword evidence="3" id="KW-1185">Reference proteome</keyword>
<accession>Q1LB65</accession>
<evidence type="ECO:0000313" key="3">
    <source>
        <dbReference type="Proteomes" id="UP000002429"/>
    </source>
</evidence>
<protein>
    <submittedName>
        <fullName evidence="2">Uncharacterized protein</fullName>
    </submittedName>
</protein>
<reference evidence="3" key="1">
    <citation type="journal article" date="2010" name="PLoS ONE">
        <title>The complete genome sequence of Cupriavidus metallidurans strain CH34, a master survivalist in harsh and anthropogenic environments.</title>
        <authorList>
            <person name="Janssen P.J."/>
            <person name="Van Houdt R."/>
            <person name="Moors H."/>
            <person name="Monsieurs P."/>
            <person name="Morin N."/>
            <person name="Michaux A."/>
            <person name="Benotmane M.A."/>
            <person name="Leys N."/>
            <person name="Vallaeys T."/>
            <person name="Lapidus A."/>
            <person name="Monchy S."/>
            <person name="Medigue C."/>
            <person name="Taghavi S."/>
            <person name="McCorkle S."/>
            <person name="Dunn J."/>
            <person name="van der Lelie D."/>
            <person name="Mergeay M."/>
        </authorList>
    </citation>
    <scope>NUCLEOTIDE SEQUENCE [LARGE SCALE GENOMIC DNA]</scope>
    <source>
        <strain evidence="3">ATCC 43123 / DSM 2839 / NBRC 102507 / CH34</strain>
    </source>
</reference>
<geneLocation type="plasmid" evidence="2 3">
    <name>megaplasmid</name>
</geneLocation>
<dbReference type="AlphaFoldDB" id="Q1LB65"/>
<name>Q1LB65_CUPMC</name>
<dbReference type="KEGG" id="rme:Rmet_5752"/>